<proteinExistence type="predicted"/>
<comment type="caution">
    <text evidence="1">The sequence shown here is derived from an EMBL/GenBank/DDBJ whole genome shotgun (WGS) entry which is preliminary data.</text>
</comment>
<accession>A0A2H0BKZ2</accession>
<dbReference type="EMBL" id="PCSX01000013">
    <property type="protein sequence ID" value="PIP58347.1"/>
    <property type="molecule type" value="Genomic_DNA"/>
</dbReference>
<dbReference type="AlphaFoldDB" id="A0A2H0BKZ2"/>
<dbReference type="Proteomes" id="UP000229334">
    <property type="component" value="Unassembled WGS sequence"/>
</dbReference>
<evidence type="ECO:0000313" key="2">
    <source>
        <dbReference type="Proteomes" id="UP000229334"/>
    </source>
</evidence>
<sequence>MNNMLREALLKYRGLRQQVENVLLGDDGDEWEAELKNFLAKRPCWGKINPVKQLKLVSSVVVFATVGKFIARDNFVVDTKSDALKISVLGDNLIDWFLNGDGKVEEPIEGQVLLCYKLQQFSMSKSIIAGLGGKEEVETTLSEMFSLMKKQGNGETGVLLNNGHANIFCIKDQNDKFRLVFVYWNKGGWHVDAISLENPDGFHYGRQVFSSFSLFDLILLQ</sequence>
<protein>
    <submittedName>
        <fullName evidence="1">Uncharacterized protein</fullName>
    </submittedName>
</protein>
<evidence type="ECO:0000313" key="1">
    <source>
        <dbReference type="EMBL" id="PIP58347.1"/>
    </source>
</evidence>
<name>A0A2H0BKZ2_9BACT</name>
<reference evidence="1 2" key="1">
    <citation type="submission" date="2017-09" db="EMBL/GenBank/DDBJ databases">
        <title>Depth-based differentiation of microbial function through sediment-hosted aquifers and enrichment of novel symbionts in the deep terrestrial subsurface.</title>
        <authorList>
            <person name="Probst A.J."/>
            <person name="Ladd B."/>
            <person name="Jarett J.K."/>
            <person name="Geller-Mcgrath D.E."/>
            <person name="Sieber C.M."/>
            <person name="Emerson J.B."/>
            <person name="Anantharaman K."/>
            <person name="Thomas B.C."/>
            <person name="Malmstrom R."/>
            <person name="Stieglmeier M."/>
            <person name="Klingl A."/>
            <person name="Woyke T."/>
            <person name="Ryan C.M."/>
            <person name="Banfield J.F."/>
        </authorList>
    </citation>
    <scope>NUCLEOTIDE SEQUENCE [LARGE SCALE GENOMIC DNA]</scope>
    <source>
        <strain evidence="1">CG22_combo_CG10-13_8_21_14_all_37_9</strain>
    </source>
</reference>
<organism evidence="1 2">
    <name type="scientific">Candidatus Vogelbacteria bacterium CG22_combo_CG10-13_8_21_14_all_37_9</name>
    <dbReference type="NCBI Taxonomy" id="1975046"/>
    <lineage>
        <taxon>Bacteria</taxon>
        <taxon>Candidatus Vogeliibacteriota</taxon>
    </lineage>
</organism>
<gene>
    <name evidence="1" type="ORF">COX02_00780</name>
</gene>